<accession>A0A839HRR7</accession>
<dbReference type="AlphaFoldDB" id="A0A839HRR7"/>
<dbReference type="InterPro" id="IPR036663">
    <property type="entry name" value="Fumarylacetoacetase_C_sf"/>
</dbReference>
<gene>
    <name evidence="1" type="ORF">H4F90_09975</name>
</gene>
<keyword evidence="2" id="KW-1185">Reference proteome</keyword>
<dbReference type="Gene3D" id="3.90.850.10">
    <property type="entry name" value="Fumarylacetoacetase-like, C-terminal domain"/>
    <property type="match status" value="1"/>
</dbReference>
<evidence type="ECO:0000313" key="1">
    <source>
        <dbReference type="EMBL" id="MBB1162308.1"/>
    </source>
</evidence>
<evidence type="ECO:0000313" key="2">
    <source>
        <dbReference type="Proteomes" id="UP000586093"/>
    </source>
</evidence>
<comment type="caution">
    <text evidence="1">The sequence shown here is derived from an EMBL/GenBank/DDBJ whole genome shotgun (WGS) entry which is preliminary data.</text>
</comment>
<protein>
    <submittedName>
        <fullName evidence="1">Hydratase</fullName>
    </submittedName>
</protein>
<name>A0A839HRR7_9BURK</name>
<dbReference type="GO" id="GO:0005737">
    <property type="term" value="C:cytoplasm"/>
    <property type="evidence" value="ECO:0007669"/>
    <property type="project" value="TreeGrafter"/>
</dbReference>
<dbReference type="SUPFAM" id="SSF56529">
    <property type="entry name" value="FAH"/>
    <property type="match status" value="1"/>
</dbReference>
<sequence length="272" mass="28759">MSFDPRAAARSVWAHWQAGTVLDHLPPGQRPASRAEGYEAQALLPEVAGRVPLGWKIAATSVEGQRHIHVGGPLAGRLLGGQVGRDGDTFPLAGNRMRVAEPEFTFHIGQALPPRAAAYTVDEVRAAVASVHPSIELPDSRFADFTVVGEAQLLADNACAGRYALGDASGVDWRSLDLAAHRVRGQVFRRLDGTETDVLDREGLGANVLDDPCLALTWLANELSALGLGLARRSLVSTGTCMKPLAIAPGDRVEVDFGVLGRVGLKLAPEAG</sequence>
<dbReference type="InterPro" id="IPR050772">
    <property type="entry name" value="Hydratase-Decarb/MhpD_sf"/>
</dbReference>
<dbReference type="PANTHER" id="PTHR30143:SF0">
    <property type="entry name" value="2-KETO-4-PENTENOATE HYDRATASE"/>
    <property type="match status" value="1"/>
</dbReference>
<organism evidence="1 2">
    <name type="scientific">Aquariibacter albus</name>
    <dbReference type="NCBI Taxonomy" id="2759899"/>
    <lineage>
        <taxon>Bacteria</taxon>
        <taxon>Pseudomonadati</taxon>
        <taxon>Pseudomonadota</taxon>
        <taxon>Betaproteobacteria</taxon>
        <taxon>Burkholderiales</taxon>
        <taxon>Sphaerotilaceae</taxon>
        <taxon>Aquariibacter</taxon>
    </lineage>
</organism>
<dbReference type="Proteomes" id="UP000586093">
    <property type="component" value="Unassembled WGS sequence"/>
</dbReference>
<reference evidence="1 2" key="1">
    <citation type="submission" date="2020-08" db="EMBL/GenBank/DDBJ databases">
        <title>Aquariorum lacteus gen. nov., sp. nov., a new member of the family Comamonadaceae, isolated from freshwater aquarium.</title>
        <authorList>
            <person name="Chun S.-J."/>
        </authorList>
    </citation>
    <scope>NUCLEOTIDE SEQUENCE [LARGE SCALE GENOMIC DNA]</scope>
    <source>
        <strain evidence="1 2">SJAQ100</strain>
    </source>
</reference>
<proteinExistence type="predicted"/>
<dbReference type="GO" id="GO:0008684">
    <property type="term" value="F:2-oxopent-4-enoate hydratase activity"/>
    <property type="evidence" value="ECO:0007669"/>
    <property type="project" value="TreeGrafter"/>
</dbReference>
<dbReference type="PANTHER" id="PTHR30143">
    <property type="entry name" value="ACID HYDRATASE"/>
    <property type="match status" value="1"/>
</dbReference>
<dbReference type="EMBL" id="JACIVI010000003">
    <property type="protein sequence ID" value="MBB1162308.1"/>
    <property type="molecule type" value="Genomic_DNA"/>
</dbReference>
<dbReference type="RefSeq" id="WP_182664092.1">
    <property type="nucleotide sequence ID" value="NZ_JACIVI010000003.1"/>
</dbReference>